<dbReference type="InterPro" id="IPR029058">
    <property type="entry name" value="AB_hydrolase_fold"/>
</dbReference>
<evidence type="ECO:0000256" key="1">
    <source>
        <dbReference type="ARBA" id="ARBA00005964"/>
    </source>
</evidence>
<evidence type="ECO:0000256" key="2">
    <source>
        <dbReference type="ARBA" id="ARBA00022487"/>
    </source>
</evidence>
<evidence type="ECO:0000256" key="3">
    <source>
        <dbReference type="ARBA" id="ARBA00022801"/>
    </source>
</evidence>
<keyword evidence="7" id="KW-1185">Reference proteome</keyword>
<accession>A0A7M7PAW2</accession>
<dbReference type="PANTHER" id="PTHR43918:SF4">
    <property type="entry name" value="CARBOXYLIC ESTER HYDROLASE"/>
    <property type="match status" value="1"/>
</dbReference>
<keyword evidence="3 4" id="KW-0378">Hydrolase</keyword>
<dbReference type="InterPro" id="IPR050654">
    <property type="entry name" value="AChE-related_enzymes"/>
</dbReference>
<dbReference type="SUPFAM" id="SSF53474">
    <property type="entry name" value="alpha/beta-Hydrolases"/>
    <property type="match status" value="1"/>
</dbReference>
<dbReference type="EC" id="3.1.1.-" evidence="4"/>
<keyword evidence="2" id="KW-0719">Serine esterase</keyword>
<dbReference type="RefSeq" id="XP_030848931.1">
    <property type="nucleotide sequence ID" value="XM_030993071.1"/>
</dbReference>
<proteinExistence type="inferred from homology"/>
<dbReference type="OrthoDB" id="19653at2759"/>
<dbReference type="PANTHER" id="PTHR43918">
    <property type="entry name" value="ACETYLCHOLINESTERASE"/>
    <property type="match status" value="1"/>
</dbReference>
<dbReference type="OMA" id="WAGATHI"/>
<dbReference type="GeneID" id="115927311"/>
<sequence>MVWIHGEGFYAVAGSVSEQLPIPLSSYGKVIVVSFNYRLGMLGFLNTGDGEIPANLGLFDQREALKWVQENIAAFGGDPGRVTIFGESAGGASVNFHLVSPLSAGLFRGAILQSGNALCEIGYADLVEKTFEFGKGAGCDFNNSKDLVDCLRGRSLEELKDGYIFMNVHARHIEFTPVVDGHFLHDTPLKLMQQGHLNVDNVLHGDLLNERFCFTIYGRLASRGYFPPPVLSLDDFKNHLANSFKIDDPLIQDTIVFELSDSAHITGDKTDYFKELTDAFTSILLCPVNPFANLLSTAGKTVYRYPTTHHPSPPIWAGLTDEDDIPIFGGGPLLHKREYVPRGMSGFSDGAEEAAFSRQIMRYWSNFAKTGNPNLSTQDPKEANNPLDLEEWQPFKYGERYNEELDSGFPTKEGVMKAKGCHFWTTIFPKMMAQSFELSKLKTMLADQVAAHSTGTCDGDSCPEQ</sequence>
<evidence type="ECO:0000313" key="7">
    <source>
        <dbReference type="Proteomes" id="UP000007110"/>
    </source>
</evidence>
<dbReference type="InParanoid" id="A0A7M7PAW2"/>
<reference evidence="6" key="2">
    <citation type="submission" date="2021-01" db="UniProtKB">
        <authorList>
            <consortium name="EnsemblMetazoa"/>
        </authorList>
    </citation>
    <scope>IDENTIFICATION</scope>
</reference>
<dbReference type="GO" id="GO:0052689">
    <property type="term" value="F:carboxylic ester hydrolase activity"/>
    <property type="evidence" value="ECO:0007669"/>
    <property type="project" value="UniProtKB-KW"/>
</dbReference>
<evidence type="ECO:0000313" key="6">
    <source>
        <dbReference type="EnsemblMetazoa" id="XP_030848931"/>
    </source>
</evidence>
<dbReference type="Gene3D" id="3.40.50.1820">
    <property type="entry name" value="alpha/beta hydrolase"/>
    <property type="match status" value="1"/>
</dbReference>
<dbReference type="InterPro" id="IPR019826">
    <property type="entry name" value="Carboxylesterase_B_AS"/>
</dbReference>
<dbReference type="AlphaFoldDB" id="A0A7M7PAW2"/>
<dbReference type="KEGG" id="spu:115927311"/>
<feature type="domain" description="Carboxylesterase type B" evidence="5">
    <location>
        <begin position="1"/>
        <end position="424"/>
    </location>
</feature>
<dbReference type="PROSITE" id="PS00122">
    <property type="entry name" value="CARBOXYLESTERASE_B_1"/>
    <property type="match status" value="1"/>
</dbReference>
<dbReference type="EnsemblMetazoa" id="XM_030993071">
    <property type="protein sequence ID" value="XP_030848931"/>
    <property type="gene ID" value="LOC115927311"/>
</dbReference>
<protein>
    <recommendedName>
        <fullName evidence="4">Carboxylic ester hydrolase</fullName>
        <ecNumber evidence="4">3.1.1.-</ecNumber>
    </recommendedName>
</protein>
<reference evidence="7" key="1">
    <citation type="submission" date="2015-02" db="EMBL/GenBank/DDBJ databases">
        <title>Genome sequencing for Strongylocentrotus purpuratus.</title>
        <authorList>
            <person name="Murali S."/>
            <person name="Liu Y."/>
            <person name="Vee V."/>
            <person name="English A."/>
            <person name="Wang M."/>
            <person name="Skinner E."/>
            <person name="Han Y."/>
            <person name="Muzny D.M."/>
            <person name="Worley K.C."/>
            <person name="Gibbs R.A."/>
        </authorList>
    </citation>
    <scope>NUCLEOTIDE SEQUENCE</scope>
</reference>
<evidence type="ECO:0000259" key="5">
    <source>
        <dbReference type="Pfam" id="PF00135"/>
    </source>
</evidence>
<evidence type="ECO:0000256" key="4">
    <source>
        <dbReference type="RuleBase" id="RU361235"/>
    </source>
</evidence>
<dbReference type="Proteomes" id="UP000007110">
    <property type="component" value="Unassembled WGS sequence"/>
</dbReference>
<organism evidence="6 7">
    <name type="scientific">Strongylocentrotus purpuratus</name>
    <name type="common">Purple sea urchin</name>
    <dbReference type="NCBI Taxonomy" id="7668"/>
    <lineage>
        <taxon>Eukaryota</taxon>
        <taxon>Metazoa</taxon>
        <taxon>Echinodermata</taxon>
        <taxon>Eleutherozoa</taxon>
        <taxon>Echinozoa</taxon>
        <taxon>Echinoidea</taxon>
        <taxon>Euechinoidea</taxon>
        <taxon>Echinacea</taxon>
        <taxon>Camarodonta</taxon>
        <taxon>Echinidea</taxon>
        <taxon>Strongylocentrotidae</taxon>
        <taxon>Strongylocentrotus</taxon>
    </lineage>
</organism>
<dbReference type="InterPro" id="IPR002018">
    <property type="entry name" value="CarbesteraseB"/>
</dbReference>
<name>A0A7M7PAW2_STRPU</name>
<comment type="similarity">
    <text evidence="1 4">Belongs to the type-B carboxylesterase/lipase family.</text>
</comment>
<dbReference type="Pfam" id="PF00135">
    <property type="entry name" value="COesterase"/>
    <property type="match status" value="1"/>
</dbReference>